<keyword evidence="3" id="KW-1185">Reference proteome</keyword>
<evidence type="ECO:0000313" key="3">
    <source>
        <dbReference type="Proteomes" id="UP001459277"/>
    </source>
</evidence>
<dbReference type="CDD" id="cd06222">
    <property type="entry name" value="RNase_H_like"/>
    <property type="match status" value="1"/>
</dbReference>
<evidence type="ECO:0000313" key="2">
    <source>
        <dbReference type="EMBL" id="KAL0005381.1"/>
    </source>
</evidence>
<gene>
    <name evidence="2" type="ORF">SO802_012942</name>
</gene>
<dbReference type="InterPro" id="IPR002156">
    <property type="entry name" value="RNaseH_domain"/>
</dbReference>
<dbReference type="GO" id="GO:0003676">
    <property type="term" value="F:nucleic acid binding"/>
    <property type="evidence" value="ECO:0007669"/>
    <property type="project" value="InterPro"/>
</dbReference>
<feature type="domain" description="RNase H type-1" evidence="1">
    <location>
        <begin position="1"/>
        <end position="80"/>
    </location>
</feature>
<dbReference type="EMBL" id="JAZDWU010000004">
    <property type="protein sequence ID" value="KAL0005381.1"/>
    <property type="molecule type" value="Genomic_DNA"/>
</dbReference>
<dbReference type="Pfam" id="PF13456">
    <property type="entry name" value="RVT_3"/>
    <property type="match status" value="1"/>
</dbReference>
<evidence type="ECO:0000259" key="1">
    <source>
        <dbReference type="Pfam" id="PF13456"/>
    </source>
</evidence>
<dbReference type="InterPro" id="IPR012337">
    <property type="entry name" value="RNaseH-like_sf"/>
</dbReference>
<proteinExistence type="predicted"/>
<protein>
    <recommendedName>
        <fullName evidence="1">RNase H type-1 domain-containing protein</fullName>
    </recommendedName>
</protein>
<dbReference type="InterPro" id="IPR053151">
    <property type="entry name" value="RNase_H-like"/>
</dbReference>
<dbReference type="AlphaFoldDB" id="A0AAW2D4X1"/>
<dbReference type="PANTHER" id="PTHR47723">
    <property type="entry name" value="OS05G0353850 PROTEIN"/>
    <property type="match status" value="1"/>
</dbReference>
<dbReference type="InterPro" id="IPR044730">
    <property type="entry name" value="RNase_H-like_dom_plant"/>
</dbReference>
<dbReference type="Proteomes" id="UP001459277">
    <property type="component" value="Unassembled WGS sequence"/>
</dbReference>
<dbReference type="PANTHER" id="PTHR47723:SF19">
    <property type="entry name" value="POLYNUCLEOTIDYL TRANSFERASE, RIBONUCLEASE H-LIKE SUPERFAMILY PROTEIN"/>
    <property type="match status" value="1"/>
</dbReference>
<reference evidence="2 3" key="1">
    <citation type="submission" date="2024-01" db="EMBL/GenBank/DDBJ databases">
        <title>A telomere-to-telomere, gap-free genome of sweet tea (Lithocarpus litseifolius).</title>
        <authorList>
            <person name="Zhou J."/>
        </authorList>
    </citation>
    <scope>NUCLEOTIDE SEQUENCE [LARGE SCALE GENOMIC DNA]</scope>
    <source>
        <strain evidence="2">Zhou-2022a</strain>
        <tissue evidence="2">Leaf</tissue>
    </source>
</reference>
<comment type="caution">
    <text evidence="2">The sequence shown here is derived from an EMBL/GenBank/DDBJ whole genome shotgun (WGS) entry which is preliminary data.</text>
</comment>
<organism evidence="2 3">
    <name type="scientific">Lithocarpus litseifolius</name>
    <dbReference type="NCBI Taxonomy" id="425828"/>
    <lineage>
        <taxon>Eukaryota</taxon>
        <taxon>Viridiplantae</taxon>
        <taxon>Streptophyta</taxon>
        <taxon>Embryophyta</taxon>
        <taxon>Tracheophyta</taxon>
        <taxon>Spermatophyta</taxon>
        <taxon>Magnoliopsida</taxon>
        <taxon>eudicotyledons</taxon>
        <taxon>Gunneridae</taxon>
        <taxon>Pentapetalae</taxon>
        <taxon>rosids</taxon>
        <taxon>fabids</taxon>
        <taxon>Fagales</taxon>
        <taxon>Fagaceae</taxon>
        <taxon>Lithocarpus</taxon>
    </lineage>
</organism>
<dbReference type="Gene3D" id="3.30.420.10">
    <property type="entry name" value="Ribonuclease H-like superfamily/Ribonuclease H"/>
    <property type="match status" value="1"/>
</dbReference>
<name>A0AAW2D4X1_9ROSI</name>
<dbReference type="InterPro" id="IPR036397">
    <property type="entry name" value="RNaseH_sf"/>
</dbReference>
<dbReference type="GO" id="GO:0004523">
    <property type="term" value="F:RNA-DNA hybrid ribonuclease activity"/>
    <property type="evidence" value="ECO:0007669"/>
    <property type="project" value="InterPro"/>
</dbReference>
<dbReference type="SUPFAM" id="SSF53098">
    <property type="entry name" value="Ribonuclease H-like"/>
    <property type="match status" value="1"/>
</dbReference>
<accession>A0AAW2D4X1</accession>
<sequence length="125" mass="13974">MAEFWALCDGLTLAYQMGLPCLEVELDAEIVVDLVLSRSMTNIDYSSLLNDCGYLNKFQQLKVNHIFREAYRCADILAKRGCSQQEDFVVLLSPPSPEFVSFVCMDAAGLYLLRRSASTLPLVAI</sequence>